<accession>A0AAX1TWQ5</accession>
<dbReference type="PANTHER" id="PTHR24220">
    <property type="entry name" value="IMPORT ATP-BINDING PROTEIN"/>
    <property type="match status" value="1"/>
</dbReference>
<dbReference type="Proteomes" id="UP000284589">
    <property type="component" value="Unassembled WGS sequence"/>
</dbReference>
<evidence type="ECO:0000256" key="2">
    <source>
        <dbReference type="ARBA" id="ARBA00022840"/>
    </source>
</evidence>
<evidence type="ECO:0000313" key="5">
    <source>
        <dbReference type="Proteomes" id="UP000284589"/>
    </source>
</evidence>
<dbReference type="PROSITE" id="PS00211">
    <property type="entry name" value="ABC_TRANSPORTER_1"/>
    <property type="match status" value="1"/>
</dbReference>
<dbReference type="GO" id="GO:0016887">
    <property type="term" value="F:ATP hydrolysis activity"/>
    <property type="evidence" value="ECO:0007669"/>
    <property type="project" value="InterPro"/>
</dbReference>
<evidence type="ECO:0000259" key="3">
    <source>
        <dbReference type="PROSITE" id="PS50893"/>
    </source>
</evidence>
<comment type="caution">
    <text evidence="4">The sequence shown here is derived from an EMBL/GenBank/DDBJ whole genome shotgun (WGS) entry which is preliminary data.</text>
</comment>
<evidence type="ECO:0000313" key="4">
    <source>
        <dbReference type="EMBL" id="RHJ17037.1"/>
    </source>
</evidence>
<dbReference type="GO" id="GO:0022857">
    <property type="term" value="F:transmembrane transporter activity"/>
    <property type="evidence" value="ECO:0007669"/>
    <property type="project" value="TreeGrafter"/>
</dbReference>
<sequence length="213" mass="23514">MMTIELNDISYAIDNRTIFQHVNGRLDGGCMIALTGPSGCGKTSLLNIASLLCKPSAGDVVVDGAGTSHWNDRKRRLFWKNKASFIYQDYGLIDDETVLYNLTFKRGFLQSKKTKMPRRLSDLLAETGMLNRVNETAAVLSGGEKQRIAIVRALWKRSAYIFADEPTASLDAANRKMVVDLLKSAVRKGACVVVSTHDLELANVCDQVIDLSQ</sequence>
<dbReference type="InterPro" id="IPR003439">
    <property type="entry name" value="ABC_transporter-like_ATP-bd"/>
</dbReference>
<dbReference type="PANTHER" id="PTHR24220:SF86">
    <property type="entry name" value="ABC TRANSPORTER ABCH.1"/>
    <property type="match status" value="1"/>
</dbReference>
<evidence type="ECO:0000256" key="1">
    <source>
        <dbReference type="ARBA" id="ARBA00022741"/>
    </source>
</evidence>
<dbReference type="PROSITE" id="PS50893">
    <property type="entry name" value="ABC_TRANSPORTER_2"/>
    <property type="match status" value="1"/>
</dbReference>
<dbReference type="EMBL" id="QRLP01000005">
    <property type="protein sequence ID" value="RHJ17037.1"/>
    <property type="molecule type" value="Genomic_DNA"/>
</dbReference>
<gene>
    <name evidence="4" type="ORF">DW139_07620</name>
</gene>
<dbReference type="Gene3D" id="3.40.50.300">
    <property type="entry name" value="P-loop containing nucleotide triphosphate hydrolases"/>
    <property type="match status" value="1"/>
</dbReference>
<dbReference type="RefSeq" id="WP_117805771.1">
    <property type="nucleotide sequence ID" value="NZ_JAQDHZ010000006.1"/>
</dbReference>
<dbReference type="InterPro" id="IPR017871">
    <property type="entry name" value="ABC_transporter-like_CS"/>
</dbReference>
<organism evidence="4 5">
    <name type="scientific">Bifidobacterium adolescentis</name>
    <dbReference type="NCBI Taxonomy" id="1680"/>
    <lineage>
        <taxon>Bacteria</taxon>
        <taxon>Bacillati</taxon>
        <taxon>Actinomycetota</taxon>
        <taxon>Actinomycetes</taxon>
        <taxon>Bifidobacteriales</taxon>
        <taxon>Bifidobacteriaceae</taxon>
        <taxon>Bifidobacterium</taxon>
    </lineage>
</organism>
<feature type="domain" description="ABC transporter" evidence="3">
    <location>
        <begin position="4"/>
        <end position="213"/>
    </location>
</feature>
<name>A0AAX1TWQ5_BIFAD</name>
<dbReference type="Pfam" id="PF00005">
    <property type="entry name" value="ABC_tran"/>
    <property type="match status" value="1"/>
</dbReference>
<dbReference type="AlphaFoldDB" id="A0AAX1TWQ5"/>
<dbReference type="InterPro" id="IPR003593">
    <property type="entry name" value="AAA+_ATPase"/>
</dbReference>
<dbReference type="GO" id="GO:0005886">
    <property type="term" value="C:plasma membrane"/>
    <property type="evidence" value="ECO:0007669"/>
    <property type="project" value="TreeGrafter"/>
</dbReference>
<dbReference type="InterPro" id="IPR015854">
    <property type="entry name" value="ABC_transpr_LolD-like"/>
</dbReference>
<keyword evidence="2 4" id="KW-0067">ATP-binding</keyword>
<reference evidence="4 5" key="1">
    <citation type="submission" date="2018-08" db="EMBL/GenBank/DDBJ databases">
        <title>A genome reference for cultivated species of the human gut microbiota.</title>
        <authorList>
            <person name="Zou Y."/>
            <person name="Xue W."/>
            <person name="Luo G."/>
        </authorList>
    </citation>
    <scope>NUCLEOTIDE SEQUENCE [LARGE SCALE GENOMIC DNA]</scope>
    <source>
        <strain evidence="4 5">AM12-20</strain>
    </source>
</reference>
<proteinExistence type="predicted"/>
<dbReference type="SUPFAM" id="SSF52540">
    <property type="entry name" value="P-loop containing nucleoside triphosphate hydrolases"/>
    <property type="match status" value="1"/>
</dbReference>
<keyword evidence="1" id="KW-0547">Nucleotide-binding</keyword>
<dbReference type="GO" id="GO:0005524">
    <property type="term" value="F:ATP binding"/>
    <property type="evidence" value="ECO:0007669"/>
    <property type="project" value="UniProtKB-KW"/>
</dbReference>
<dbReference type="SMART" id="SM00382">
    <property type="entry name" value="AAA"/>
    <property type="match status" value="1"/>
</dbReference>
<dbReference type="InterPro" id="IPR027417">
    <property type="entry name" value="P-loop_NTPase"/>
</dbReference>
<protein>
    <submittedName>
        <fullName evidence="4">ATP-binding cassette domain-containing protein</fullName>
    </submittedName>
</protein>